<dbReference type="Gene3D" id="3.30.1250.10">
    <property type="entry name" value="Ribosome maturation protein SBDS, N-terminal domain"/>
    <property type="match status" value="1"/>
</dbReference>
<dbReference type="Ensembl" id="ENSSSCT00025071349.1">
    <property type="protein sequence ID" value="ENSSSCP00025030897.1"/>
    <property type="gene ID" value="ENSSSCG00025052177.1"/>
</dbReference>
<evidence type="ECO:0000256" key="2">
    <source>
        <dbReference type="ARBA" id="ARBA00022517"/>
    </source>
</evidence>
<dbReference type="PANTHER" id="PTHR10927:SF1">
    <property type="entry name" value="RIBOSOME MATURATION PROTEIN SBDS"/>
    <property type="match status" value="1"/>
</dbReference>
<dbReference type="SUPFAM" id="SSF89895">
    <property type="entry name" value="FYSH domain"/>
    <property type="match status" value="1"/>
</dbReference>
<comment type="similarity">
    <text evidence="1">Belongs to the SDO1/SBDS family.</text>
</comment>
<protein>
    <submittedName>
        <fullName evidence="3">Uncharacterized protein</fullName>
    </submittedName>
</protein>
<dbReference type="GO" id="GO:0042254">
    <property type="term" value="P:ribosome biogenesis"/>
    <property type="evidence" value="ECO:0007669"/>
    <property type="project" value="UniProtKB-KW"/>
</dbReference>
<proteinExistence type="inferred from homology"/>
<dbReference type="InterPro" id="IPR039100">
    <property type="entry name" value="Sdo1/SBDS-like"/>
</dbReference>
<dbReference type="AlphaFoldDB" id="A0A8D0SEW2"/>
<name>A0A8D0SEW2_PIG</name>
<dbReference type="PANTHER" id="PTHR10927">
    <property type="entry name" value="RIBOSOME MATURATION PROTEIN SBDS"/>
    <property type="match status" value="1"/>
</dbReference>
<dbReference type="Proteomes" id="UP000694727">
    <property type="component" value="Unplaced"/>
</dbReference>
<reference evidence="3" key="1">
    <citation type="submission" date="2025-08" db="UniProtKB">
        <authorList>
            <consortium name="Ensembl"/>
        </authorList>
    </citation>
    <scope>IDENTIFICATION</scope>
</reference>
<evidence type="ECO:0000313" key="3">
    <source>
        <dbReference type="Ensembl" id="ENSSSCP00025030897.1"/>
    </source>
</evidence>
<evidence type="ECO:0000313" key="4">
    <source>
        <dbReference type="Proteomes" id="UP000694727"/>
    </source>
</evidence>
<keyword evidence="2" id="KW-0690">Ribosome biogenesis</keyword>
<sequence length="107" mass="11938">MSIFTPTSQICQTNVAVGQTKRAGKSFEIACDEIKVTDWRSDVEKELGEVGCILRHPSVCKRAIATPDPIQVCDLHHSSRQCQILNPLSGARDRIRALMDTSRISYH</sequence>
<accession>A0A8D0SEW2</accession>
<organism evidence="3 4">
    <name type="scientific">Sus scrofa</name>
    <name type="common">Pig</name>
    <dbReference type="NCBI Taxonomy" id="9823"/>
    <lineage>
        <taxon>Eukaryota</taxon>
        <taxon>Metazoa</taxon>
        <taxon>Chordata</taxon>
        <taxon>Craniata</taxon>
        <taxon>Vertebrata</taxon>
        <taxon>Euteleostomi</taxon>
        <taxon>Mammalia</taxon>
        <taxon>Eutheria</taxon>
        <taxon>Laurasiatheria</taxon>
        <taxon>Artiodactyla</taxon>
        <taxon>Suina</taxon>
        <taxon>Suidae</taxon>
        <taxon>Sus</taxon>
    </lineage>
</organism>
<evidence type="ECO:0000256" key="1">
    <source>
        <dbReference type="ARBA" id="ARBA00007433"/>
    </source>
</evidence>
<dbReference type="InterPro" id="IPR036786">
    <property type="entry name" value="Ribosome_mat_SBDS_N_sf"/>
</dbReference>